<gene>
    <name evidence="2" type="ORF">CMN54_06175</name>
</gene>
<name>A0A2D6YIS5_9DELT</name>
<evidence type="ECO:0000313" key="3">
    <source>
        <dbReference type="Proteomes" id="UP000226525"/>
    </source>
</evidence>
<proteinExistence type="predicted"/>
<sequence length="84" mass="9719">MNEETRIDRLTVSPEEFAELTGHGLAIVYRYVNLGMPCSYKEVPLKQAIKWLLNFQERIENSEEFGQQKEAEMPLGEIAFQESP</sequence>
<evidence type="ECO:0000256" key="1">
    <source>
        <dbReference type="SAM" id="MobiDB-lite"/>
    </source>
</evidence>
<comment type="caution">
    <text evidence="2">The sequence shown here is derived from an EMBL/GenBank/DDBJ whole genome shotgun (WGS) entry which is preliminary data.</text>
</comment>
<dbReference type="Proteomes" id="UP000226525">
    <property type="component" value="Unassembled WGS sequence"/>
</dbReference>
<accession>A0A2D6YIS5</accession>
<evidence type="ECO:0000313" key="2">
    <source>
        <dbReference type="EMBL" id="MAH63022.1"/>
    </source>
</evidence>
<dbReference type="AlphaFoldDB" id="A0A2D6YIS5"/>
<protein>
    <submittedName>
        <fullName evidence="2">Uncharacterized protein</fullName>
    </submittedName>
</protein>
<reference evidence="3" key="1">
    <citation type="submission" date="2017-09" db="EMBL/GenBank/DDBJ databases">
        <title>The Reconstruction of 2,631 Draft Metagenome-Assembled Genomes from the Global Oceans.</title>
        <authorList>
            <person name="Tully B.J."/>
            <person name="Graham E.D."/>
            <person name="Heidelberg J.F."/>
        </authorList>
    </citation>
    <scope>NUCLEOTIDE SEQUENCE [LARGE SCALE GENOMIC DNA]</scope>
</reference>
<feature type="region of interest" description="Disordered" evidence="1">
    <location>
        <begin position="64"/>
        <end position="84"/>
    </location>
</feature>
<dbReference type="EMBL" id="NZEX01000070">
    <property type="protein sequence ID" value="MAH63022.1"/>
    <property type="molecule type" value="Genomic_DNA"/>
</dbReference>
<organism evidence="2 3">
    <name type="scientific">SAR324 cluster bacterium</name>
    <dbReference type="NCBI Taxonomy" id="2024889"/>
    <lineage>
        <taxon>Bacteria</taxon>
        <taxon>Deltaproteobacteria</taxon>
        <taxon>SAR324 cluster</taxon>
    </lineage>
</organism>